<dbReference type="Pfam" id="PF00005">
    <property type="entry name" value="ABC_tran"/>
    <property type="match status" value="1"/>
</dbReference>
<dbReference type="EMBL" id="AZHW01001266">
    <property type="protein sequence ID" value="ETW93284.1"/>
    <property type="molecule type" value="Genomic_DNA"/>
</dbReference>
<evidence type="ECO:0000256" key="1">
    <source>
        <dbReference type="ARBA" id="ARBA00005417"/>
    </source>
</evidence>
<dbReference type="PROSITE" id="PS50893">
    <property type="entry name" value="ABC_TRANSPORTER_2"/>
    <property type="match status" value="1"/>
</dbReference>
<evidence type="ECO:0000313" key="6">
    <source>
        <dbReference type="EMBL" id="ETW93284.1"/>
    </source>
</evidence>
<organism evidence="6 7">
    <name type="scientific">Entotheonella factor</name>
    <dbReference type="NCBI Taxonomy" id="1429438"/>
    <lineage>
        <taxon>Bacteria</taxon>
        <taxon>Pseudomonadati</taxon>
        <taxon>Nitrospinota/Tectimicrobiota group</taxon>
        <taxon>Candidatus Tectimicrobiota</taxon>
        <taxon>Candidatus Entotheonellia</taxon>
        <taxon>Candidatus Entotheonellales</taxon>
        <taxon>Candidatus Entotheonellaceae</taxon>
        <taxon>Candidatus Entotheonella</taxon>
    </lineage>
</organism>
<dbReference type="AlphaFoldDB" id="W4L608"/>
<protein>
    <recommendedName>
        <fullName evidence="5">ABC transporter domain-containing protein</fullName>
    </recommendedName>
</protein>
<evidence type="ECO:0000259" key="5">
    <source>
        <dbReference type="PROSITE" id="PS50893"/>
    </source>
</evidence>
<evidence type="ECO:0000313" key="7">
    <source>
        <dbReference type="Proteomes" id="UP000019141"/>
    </source>
</evidence>
<dbReference type="InterPro" id="IPR017871">
    <property type="entry name" value="ABC_transporter-like_CS"/>
</dbReference>
<keyword evidence="2" id="KW-0813">Transport</keyword>
<dbReference type="GO" id="GO:0055085">
    <property type="term" value="P:transmembrane transport"/>
    <property type="evidence" value="ECO:0007669"/>
    <property type="project" value="UniProtKB-ARBA"/>
</dbReference>
<dbReference type="InterPro" id="IPR003593">
    <property type="entry name" value="AAA+_ATPase"/>
</dbReference>
<reference evidence="6 7" key="1">
    <citation type="journal article" date="2014" name="Nature">
        <title>An environmental bacterial taxon with a large and distinct metabolic repertoire.</title>
        <authorList>
            <person name="Wilson M.C."/>
            <person name="Mori T."/>
            <person name="Ruckert C."/>
            <person name="Uria A.R."/>
            <person name="Helf M.J."/>
            <person name="Takada K."/>
            <person name="Gernert C."/>
            <person name="Steffens U.A."/>
            <person name="Heycke N."/>
            <person name="Schmitt S."/>
            <person name="Rinke C."/>
            <person name="Helfrich E.J."/>
            <person name="Brachmann A.O."/>
            <person name="Gurgui C."/>
            <person name="Wakimoto T."/>
            <person name="Kracht M."/>
            <person name="Crusemann M."/>
            <person name="Hentschel U."/>
            <person name="Abe I."/>
            <person name="Matsunaga S."/>
            <person name="Kalinowski J."/>
            <person name="Takeyama H."/>
            <person name="Piel J."/>
        </authorList>
    </citation>
    <scope>NUCLEOTIDE SEQUENCE [LARGE SCALE GENOMIC DNA]</scope>
    <source>
        <strain evidence="7">TSY1</strain>
    </source>
</reference>
<dbReference type="InterPro" id="IPR013563">
    <property type="entry name" value="Oligopep_ABC_C"/>
</dbReference>
<keyword evidence="3" id="KW-0547">Nucleotide-binding</keyword>
<dbReference type="InterPro" id="IPR027417">
    <property type="entry name" value="P-loop_NTPase"/>
</dbReference>
<dbReference type="SUPFAM" id="SSF52540">
    <property type="entry name" value="P-loop containing nucleoside triphosphate hydrolases"/>
    <property type="match status" value="1"/>
</dbReference>
<dbReference type="PANTHER" id="PTHR43776">
    <property type="entry name" value="TRANSPORT ATP-BINDING PROTEIN"/>
    <property type="match status" value="1"/>
</dbReference>
<comment type="caution">
    <text evidence="6">The sequence shown here is derived from an EMBL/GenBank/DDBJ whole genome shotgun (WGS) entry which is preliminary data.</text>
</comment>
<evidence type="ECO:0000256" key="2">
    <source>
        <dbReference type="ARBA" id="ARBA00022448"/>
    </source>
</evidence>
<dbReference type="InterPro" id="IPR003439">
    <property type="entry name" value="ABC_transporter-like_ATP-bd"/>
</dbReference>
<dbReference type="PATRIC" id="fig|1429438.4.peg.7477"/>
<evidence type="ECO:0000256" key="3">
    <source>
        <dbReference type="ARBA" id="ARBA00022741"/>
    </source>
</evidence>
<name>W4L608_ENTF1</name>
<gene>
    <name evidence="6" type="ORF">ETSY1_39890</name>
</gene>
<keyword evidence="4" id="KW-0067">ATP-binding</keyword>
<dbReference type="PROSITE" id="PS00211">
    <property type="entry name" value="ABC_TRANSPORTER_1"/>
    <property type="match status" value="1"/>
</dbReference>
<feature type="domain" description="ABC transporter" evidence="5">
    <location>
        <begin position="1"/>
        <end position="221"/>
    </location>
</feature>
<dbReference type="SMART" id="SM00382">
    <property type="entry name" value="AAA"/>
    <property type="match status" value="1"/>
</dbReference>
<dbReference type="GO" id="GO:0016887">
    <property type="term" value="F:ATP hydrolysis activity"/>
    <property type="evidence" value="ECO:0007669"/>
    <property type="project" value="InterPro"/>
</dbReference>
<dbReference type="CDD" id="cd03257">
    <property type="entry name" value="ABC_NikE_OppD_transporters"/>
    <property type="match status" value="1"/>
</dbReference>
<dbReference type="Gene3D" id="3.40.50.300">
    <property type="entry name" value="P-loop containing nucleotide triphosphate hydrolases"/>
    <property type="match status" value="1"/>
</dbReference>
<sequence length="301" mass="33402">MSFRLHKGETFSLVGESGCGKTTAASLILLLNEPTSGEVRFENMSLTGLSVAERKAYTRQVQAVFQDPYGALNPRMRVGSIIGEPMEVHGYSRTERQQRILEAIKAVELLDGSEKKFPHEFSGGQRQRIGIARALTMDPTLIVLDEPVSNLDVSIRSQILNLLKDLQDERGISYLLISHDMASVEYMSHHIGVMYLGRLVEVGESEDVTHRPLHPYTATLVAAATPPGRTPAWQLPIIGEVPSPLNMPTGCAFHTRCPYAMDICREVRPVLTEVDGQRQVACHLYPDHVDSIDKDLTESKI</sequence>
<accession>W4L608</accession>
<proteinExistence type="inferred from homology"/>
<keyword evidence="7" id="KW-1185">Reference proteome</keyword>
<dbReference type="FunFam" id="3.40.50.300:FF:000016">
    <property type="entry name" value="Oligopeptide ABC transporter ATP-binding component"/>
    <property type="match status" value="1"/>
</dbReference>
<dbReference type="Pfam" id="PF08352">
    <property type="entry name" value="oligo_HPY"/>
    <property type="match status" value="1"/>
</dbReference>
<dbReference type="GO" id="GO:0015833">
    <property type="term" value="P:peptide transport"/>
    <property type="evidence" value="ECO:0007669"/>
    <property type="project" value="InterPro"/>
</dbReference>
<dbReference type="Proteomes" id="UP000019141">
    <property type="component" value="Unassembled WGS sequence"/>
</dbReference>
<dbReference type="GO" id="GO:0005524">
    <property type="term" value="F:ATP binding"/>
    <property type="evidence" value="ECO:0007669"/>
    <property type="project" value="UniProtKB-KW"/>
</dbReference>
<dbReference type="InterPro" id="IPR050319">
    <property type="entry name" value="ABC_transp_ATP-bind"/>
</dbReference>
<evidence type="ECO:0000256" key="4">
    <source>
        <dbReference type="ARBA" id="ARBA00022840"/>
    </source>
</evidence>
<comment type="similarity">
    <text evidence="1">Belongs to the ABC transporter superfamily.</text>
</comment>
<dbReference type="PANTHER" id="PTHR43776:SF7">
    <property type="entry name" value="D,D-DIPEPTIDE TRANSPORT ATP-BINDING PROTEIN DDPF-RELATED"/>
    <property type="match status" value="1"/>
</dbReference>
<dbReference type="NCBIfam" id="TIGR01727">
    <property type="entry name" value="oligo_HPY"/>
    <property type="match status" value="1"/>
</dbReference>
<dbReference type="HOGENOM" id="CLU_000604_1_23_7"/>